<dbReference type="EMBL" id="VULX01000010">
    <property type="protein sequence ID" value="MSR91395.1"/>
    <property type="molecule type" value="Genomic_DNA"/>
</dbReference>
<evidence type="ECO:0000313" key="3">
    <source>
        <dbReference type="EMBL" id="MSR91395.1"/>
    </source>
</evidence>
<dbReference type="Gene3D" id="3.40.33.10">
    <property type="entry name" value="CAP"/>
    <property type="match status" value="1"/>
</dbReference>
<feature type="compositionally biased region" description="Low complexity" evidence="1">
    <location>
        <begin position="107"/>
        <end position="126"/>
    </location>
</feature>
<feature type="compositionally biased region" description="Basic and acidic residues" evidence="1">
    <location>
        <begin position="8"/>
        <end position="18"/>
    </location>
</feature>
<dbReference type="SUPFAM" id="SSF55797">
    <property type="entry name" value="PR-1-like"/>
    <property type="match status" value="1"/>
</dbReference>
<dbReference type="PANTHER" id="PTHR31157">
    <property type="entry name" value="SCP DOMAIN-CONTAINING PROTEIN"/>
    <property type="match status" value="1"/>
</dbReference>
<dbReference type="InterPro" id="IPR014044">
    <property type="entry name" value="CAP_dom"/>
</dbReference>
<reference evidence="3 4" key="1">
    <citation type="submission" date="2019-08" db="EMBL/GenBank/DDBJ databases">
        <title>In-depth cultivation of the pig gut microbiome towards novel bacterial diversity and tailored functional studies.</title>
        <authorList>
            <person name="Wylensek D."/>
            <person name="Hitch T.C.A."/>
            <person name="Clavel T."/>
        </authorList>
    </citation>
    <scope>NUCLEOTIDE SEQUENCE [LARGE SCALE GENOMIC DNA]</scope>
    <source>
        <strain evidence="3 4">WCA-383-APC-5B</strain>
    </source>
</reference>
<name>A0A7X2T1M4_9CLOT</name>
<feature type="compositionally biased region" description="Polar residues" evidence="1">
    <location>
        <begin position="95"/>
        <end position="106"/>
    </location>
</feature>
<proteinExistence type="predicted"/>
<dbReference type="Pfam" id="PF00188">
    <property type="entry name" value="CAP"/>
    <property type="match status" value="1"/>
</dbReference>
<feature type="compositionally biased region" description="Low complexity" evidence="1">
    <location>
        <begin position="137"/>
        <end position="164"/>
    </location>
</feature>
<organism evidence="3 4">
    <name type="scientific">Inconstantimicrobium porci</name>
    <dbReference type="NCBI Taxonomy" id="2652291"/>
    <lineage>
        <taxon>Bacteria</taxon>
        <taxon>Bacillati</taxon>
        <taxon>Bacillota</taxon>
        <taxon>Clostridia</taxon>
        <taxon>Eubacteriales</taxon>
        <taxon>Clostridiaceae</taxon>
        <taxon>Inconstantimicrobium</taxon>
    </lineage>
</organism>
<dbReference type="Proteomes" id="UP000460287">
    <property type="component" value="Unassembled WGS sequence"/>
</dbReference>
<accession>A0A7X2T1M4</accession>
<keyword evidence="4" id="KW-1185">Reference proteome</keyword>
<evidence type="ECO:0000259" key="2">
    <source>
        <dbReference type="Pfam" id="PF00188"/>
    </source>
</evidence>
<gene>
    <name evidence="3" type="ORF">FYJ33_08200</name>
</gene>
<feature type="region of interest" description="Disordered" evidence="1">
    <location>
        <begin position="95"/>
        <end position="171"/>
    </location>
</feature>
<dbReference type="PANTHER" id="PTHR31157:SF1">
    <property type="entry name" value="SCP DOMAIN-CONTAINING PROTEIN"/>
    <property type="match status" value="1"/>
</dbReference>
<dbReference type="AlphaFoldDB" id="A0A7X2T1M4"/>
<sequence>MMSLNQNEDEKVAADKNADNNNSVVRNGVGLGQAVNAEDNNILEENIFSSDNNAVAENTAARNLVKDDKTSLMNKLNLTSTVKRPSSFKWLSFNQNTVKPNKNNQCNNGTSSGSNSNNTGSNSGSNAGQITPDKNENNNNAGNENNNSSSNNGIVNNGNKPNNNIGTQNKPVESTDSFIAEIEQQIFQSVNAERAKAGLSALSYNNTMQKYARIKSKDMGDRGYFDHKNPEGQLITAQMQKDGVKYNAWGENIAYISGMSGNSAIANKFMTNWMNSDGHRANILSTNFSSIGIGVYKIGNKYYATQEFYR</sequence>
<evidence type="ECO:0000256" key="1">
    <source>
        <dbReference type="SAM" id="MobiDB-lite"/>
    </source>
</evidence>
<protein>
    <submittedName>
        <fullName evidence="3">CAP domain-containing protein</fullName>
    </submittedName>
</protein>
<feature type="domain" description="SCP" evidence="2">
    <location>
        <begin position="189"/>
        <end position="308"/>
    </location>
</feature>
<evidence type="ECO:0000313" key="4">
    <source>
        <dbReference type="Proteomes" id="UP000460287"/>
    </source>
</evidence>
<dbReference type="CDD" id="cd05379">
    <property type="entry name" value="CAP_bacterial"/>
    <property type="match status" value="1"/>
</dbReference>
<dbReference type="InterPro" id="IPR035940">
    <property type="entry name" value="CAP_sf"/>
</dbReference>
<feature type="region of interest" description="Disordered" evidence="1">
    <location>
        <begin position="1"/>
        <end position="25"/>
    </location>
</feature>
<comment type="caution">
    <text evidence="3">The sequence shown here is derived from an EMBL/GenBank/DDBJ whole genome shotgun (WGS) entry which is preliminary data.</text>
</comment>